<dbReference type="Pfam" id="PF09177">
    <property type="entry name" value="STX6_10_61_N"/>
    <property type="match status" value="1"/>
</dbReference>
<evidence type="ECO:0000313" key="12">
    <source>
        <dbReference type="Proteomes" id="UP000249390"/>
    </source>
</evidence>
<dbReference type="GO" id="GO:0005794">
    <property type="term" value="C:Golgi apparatus"/>
    <property type="evidence" value="ECO:0007669"/>
    <property type="project" value="UniProtKB-SubCell"/>
</dbReference>
<evidence type="ECO:0000313" key="11">
    <source>
        <dbReference type="EMBL" id="RAL38954.1"/>
    </source>
</evidence>
<evidence type="ECO:0000256" key="2">
    <source>
        <dbReference type="ARBA" id="ARBA00022448"/>
    </source>
</evidence>
<evidence type="ECO:0000256" key="4">
    <source>
        <dbReference type="ARBA" id="ARBA00022927"/>
    </source>
</evidence>
<dbReference type="GO" id="GO:0016020">
    <property type="term" value="C:membrane"/>
    <property type="evidence" value="ECO:0007669"/>
    <property type="project" value="InterPro"/>
</dbReference>
<evidence type="ECO:0000256" key="9">
    <source>
        <dbReference type="SAM" id="Phobius"/>
    </source>
</evidence>
<evidence type="ECO:0000256" key="1">
    <source>
        <dbReference type="ARBA" id="ARBA00009063"/>
    </source>
</evidence>
<dbReference type="InterPro" id="IPR015260">
    <property type="entry name" value="Syntaxin-6/10/61_N"/>
</dbReference>
<keyword evidence="6" id="KW-0333">Golgi apparatus</keyword>
<dbReference type="PANTHER" id="PTHR34949:SF3">
    <property type="entry name" value="OS08G0244100 PROTEIN"/>
    <property type="match status" value="1"/>
</dbReference>
<dbReference type="Gene3D" id="1.20.58.90">
    <property type="match status" value="1"/>
</dbReference>
<evidence type="ECO:0000256" key="6">
    <source>
        <dbReference type="ARBA" id="ARBA00023034"/>
    </source>
</evidence>
<feature type="domain" description="Syntaxin 6/10/61 N-terminal" evidence="10">
    <location>
        <begin position="13"/>
        <end position="104"/>
    </location>
</feature>
<dbReference type="PANTHER" id="PTHR34949">
    <property type="entry name" value="OS05G0443700 PROTEIN"/>
    <property type="match status" value="1"/>
</dbReference>
<feature type="transmembrane region" description="Helical" evidence="9">
    <location>
        <begin position="310"/>
        <end position="331"/>
    </location>
</feature>
<keyword evidence="4" id="KW-0653">Protein transport</keyword>
<evidence type="ECO:0000256" key="3">
    <source>
        <dbReference type="ARBA" id="ARBA00022692"/>
    </source>
</evidence>
<keyword evidence="2" id="KW-0813">Transport</keyword>
<keyword evidence="3 9" id="KW-0812">Transmembrane</keyword>
<evidence type="ECO:0000256" key="8">
    <source>
        <dbReference type="ARBA" id="ARBA00037801"/>
    </source>
</evidence>
<dbReference type="InterPro" id="IPR010989">
    <property type="entry name" value="SNARE"/>
</dbReference>
<keyword evidence="12" id="KW-1185">Reference proteome</keyword>
<dbReference type="SUPFAM" id="SSF47661">
    <property type="entry name" value="t-snare proteins"/>
    <property type="match status" value="1"/>
</dbReference>
<dbReference type="AlphaFoldDB" id="A0A328D0D8"/>
<accession>A0A328D0D8</accession>
<name>A0A328D0D8_9ASTE</name>
<protein>
    <recommendedName>
        <fullName evidence="10">Syntaxin 6/10/61 N-terminal domain-containing protein</fullName>
    </recommendedName>
</protein>
<keyword evidence="7 9" id="KW-0472">Membrane</keyword>
<dbReference type="EMBL" id="NQVE01000204">
    <property type="protein sequence ID" value="RAL38954.1"/>
    <property type="molecule type" value="Genomic_DNA"/>
</dbReference>
<dbReference type="CDD" id="cd21442">
    <property type="entry name" value="SNARE_NTD_STX6-like"/>
    <property type="match status" value="1"/>
</dbReference>
<dbReference type="Proteomes" id="UP000249390">
    <property type="component" value="Unassembled WGS sequence"/>
</dbReference>
<proteinExistence type="inferred from homology"/>
<evidence type="ECO:0000256" key="5">
    <source>
        <dbReference type="ARBA" id="ARBA00022989"/>
    </source>
</evidence>
<dbReference type="GO" id="GO:0015031">
    <property type="term" value="P:protein transport"/>
    <property type="evidence" value="ECO:0007669"/>
    <property type="project" value="UniProtKB-KW"/>
</dbReference>
<reference evidence="11 12" key="1">
    <citation type="submission" date="2018-06" db="EMBL/GenBank/DDBJ databases">
        <title>The Genome of Cuscuta australis (Dodder) Provides Insight into the Evolution of Plant Parasitism.</title>
        <authorList>
            <person name="Liu H."/>
        </authorList>
    </citation>
    <scope>NUCLEOTIDE SEQUENCE [LARGE SCALE GENOMIC DNA]</scope>
    <source>
        <strain evidence="12">cv. Yunnan</strain>
        <tissue evidence="11">Vines</tissue>
    </source>
</reference>
<dbReference type="GO" id="GO:0048193">
    <property type="term" value="P:Golgi vesicle transport"/>
    <property type="evidence" value="ECO:0007669"/>
    <property type="project" value="InterPro"/>
</dbReference>
<comment type="subcellular location">
    <subcellularLocation>
        <location evidence="8">Golgi apparatus</location>
        <location evidence="8">trans-Golgi network membrane</location>
        <topology evidence="8">Single-pass type IV membrane protein</topology>
    </subcellularLocation>
</comment>
<evidence type="ECO:0000259" key="10">
    <source>
        <dbReference type="Pfam" id="PF09177"/>
    </source>
</evidence>
<gene>
    <name evidence="11" type="ORF">DM860_014780</name>
</gene>
<keyword evidence="5 9" id="KW-1133">Transmembrane helix</keyword>
<comment type="similarity">
    <text evidence="1">Belongs to the syntaxin family.</text>
</comment>
<comment type="caution">
    <text evidence="11">The sequence shown here is derived from an EMBL/GenBank/DDBJ whole genome shotgun (WGS) entry which is preliminary data.</text>
</comment>
<dbReference type="FunFam" id="1.20.58.90:FF:000004">
    <property type="entry name" value="Syntaxin 10"/>
    <property type="match status" value="1"/>
</dbReference>
<sequence>MVVTNSFDLWQKDIFFSAAEEVQQSADIMESAYRTWLRERREGVAPQYLDEIRRELHIALGTAKWQLEEFEKAVMLSHRNRTNKITITRHRNFISAIETQISSVEVALRESYNNEGKEPLLWVSLDENEYDGLAQFLSGPSQTMKDECPKACCTMESISKNPETMKPIDVNAESVKRYHLNQDVITCNMEAHFSGEPEIMEIYQSRNDKECETDILVSSENTQNNSALEIVIDNGYGQMATSMSHIEITPKEKGFKPPFWRPRREDHQQSKGMLRDAWLTRLNLTSQLLGNLACCPRKMQAPLTLRFSCLIRLMLIFALTIFLVGKLLSYYSKTSES</sequence>
<evidence type="ECO:0000256" key="7">
    <source>
        <dbReference type="ARBA" id="ARBA00023136"/>
    </source>
</evidence>
<organism evidence="11 12">
    <name type="scientific">Cuscuta australis</name>
    <dbReference type="NCBI Taxonomy" id="267555"/>
    <lineage>
        <taxon>Eukaryota</taxon>
        <taxon>Viridiplantae</taxon>
        <taxon>Streptophyta</taxon>
        <taxon>Embryophyta</taxon>
        <taxon>Tracheophyta</taxon>
        <taxon>Spermatophyta</taxon>
        <taxon>Magnoliopsida</taxon>
        <taxon>eudicotyledons</taxon>
        <taxon>Gunneridae</taxon>
        <taxon>Pentapetalae</taxon>
        <taxon>asterids</taxon>
        <taxon>lamiids</taxon>
        <taxon>Solanales</taxon>
        <taxon>Convolvulaceae</taxon>
        <taxon>Cuscuteae</taxon>
        <taxon>Cuscuta</taxon>
        <taxon>Cuscuta subgen. Grammica</taxon>
        <taxon>Cuscuta sect. Cleistogrammica</taxon>
    </lineage>
</organism>